<organism evidence="2 3">
    <name type="scientific">Prototheca wickerhamii</name>
    <dbReference type="NCBI Taxonomy" id="3111"/>
    <lineage>
        <taxon>Eukaryota</taxon>
        <taxon>Viridiplantae</taxon>
        <taxon>Chlorophyta</taxon>
        <taxon>core chlorophytes</taxon>
        <taxon>Trebouxiophyceae</taxon>
        <taxon>Chlorellales</taxon>
        <taxon>Chlorellaceae</taxon>
        <taxon>Prototheca</taxon>
    </lineage>
</organism>
<comment type="similarity">
    <text evidence="1">Belongs to the QNG1 protein family.</text>
</comment>
<proteinExistence type="inferred from homology"/>
<comment type="caution">
    <text evidence="2">The sequence shown here is derived from an EMBL/GenBank/DDBJ whole genome shotgun (WGS) entry which is preliminary data.</text>
</comment>
<dbReference type="Proteomes" id="UP001255856">
    <property type="component" value="Unassembled WGS sequence"/>
</dbReference>
<sequence>MVHPEDILGTIERSCAALVAASPELVTIDDEALQAAVQASLGEDAPSAPRPPARLPLKFDSLEDEINFYALNHLLDFGFSHDEALQASVGRSSRETVEYGLMASYLEGRALNATFIAHLSKEQVHSYFGVDSMVEEEVRPGIRLSKPGPLSAWVNGLLSCLNGTGRVLLERRQTSLGALVLSMVEEEAASAGGAGEPAAAAVVERLVAALPGFADAWRPAEPQIVEIDEEADEPQAPTDVPFLRKAQRLVRALGLRFGPEDARFRFRGLSALTLDSGARAVGALLSQGIVRIVDERLRTALARRKDLGGSVEEAVLRAAAVEAGRRACRLALEDKEDATGPARPWPELCLRAALRAEQREPTLYAPHSIAY</sequence>
<evidence type="ECO:0000313" key="3">
    <source>
        <dbReference type="Proteomes" id="UP001255856"/>
    </source>
</evidence>
<dbReference type="InterPro" id="IPR019438">
    <property type="entry name" value="Q_salvage"/>
</dbReference>
<comment type="function">
    <text evidence="1">Catalyzes the hydrolysis of queuosine 5'-phosphate, releasing the nucleobase queuine (q). Is required for salvage of queuine from exogenous queuosine (Q) that is imported and then converted to queuosine 5'-phosphate intracellularly.</text>
</comment>
<dbReference type="GO" id="GO:0006400">
    <property type="term" value="P:tRNA modification"/>
    <property type="evidence" value="ECO:0007669"/>
    <property type="project" value="TreeGrafter"/>
</dbReference>
<dbReference type="GO" id="GO:0016787">
    <property type="term" value="F:hydrolase activity"/>
    <property type="evidence" value="ECO:0007669"/>
    <property type="project" value="UniProtKB-KW"/>
</dbReference>
<dbReference type="AlphaFoldDB" id="A0AAD9MLM5"/>
<gene>
    <name evidence="2" type="ORF">QBZ16_003233</name>
</gene>
<evidence type="ECO:0000256" key="1">
    <source>
        <dbReference type="RuleBase" id="RU365002"/>
    </source>
</evidence>
<keyword evidence="3" id="KW-1185">Reference proteome</keyword>
<keyword evidence="1" id="KW-0378">Hydrolase</keyword>
<name>A0AAD9MLM5_PROWI</name>
<reference evidence="2" key="1">
    <citation type="submission" date="2021-01" db="EMBL/GenBank/DDBJ databases">
        <authorList>
            <person name="Eckstrom K.M.E."/>
        </authorList>
    </citation>
    <scope>NUCLEOTIDE SEQUENCE</scope>
    <source>
        <strain evidence="2">UVCC 0001</strain>
    </source>
</reference>
<accession>A0AAD9MLM5</accession>
<dbReference type="EMBL" id="JASFZW010000004">
    <property type="protein sequence ID" value="KAK2078393.1"/>
    <property type="molecule type" value="Genomic_DNA"/>
</dbReference>
<dbReference type="PANTHER" id="PTHR21314">
    <property type="entry name" value="QUEUOSINE 5'-PHOSPHATE N-GLYCOSYLASE_HYDROLASE-RELATED"/>
    <property type="match status" value="1"/>
</dbReference>
<dbReference type="EC" id="3.2.2.-" evidence="1"/>
<protein>
    <recommendedName>
        <fullName evidence="1">Queuosine 5'-phosphate N-glycosylase/hydrolase</fullName>
        <ecNumber evidence="1">3.2.2.-</ecNumber>
    </recommendedName>
    <alternativeName>
        <fullName evidence="1">Queuosine-nucleotide N-glycosylase/hydrolase</fullName>
    </alternativeName>
</protein>
<evidence type="ECO:0000313" key="2">
    <source>
        <dbReference type="EMBL" id="KAK2078393.1"/>
    </source>
</evidence>
<comment type="catalytic activity">
    <reaction evidence="1">
        <text>queuosine 5'-phosphate + H2O = queuine + D-ribose 5-phosphate</text>
        <dbReference type="Rhea" id="RHEA:75387"/>
        <dbReference type="ChEBI" id="CHEBI:15377"/>
        <dbReference type="ChEBI" id="CHEBI:17433"/>
        <dbReference type="ChEBI" id="CHEBI:78346"/>
        <dbReference type="ChEBI" id="CHEBI:194371"/>
    </reaction>
    <physiologicalReaction direction="left-to-right" evidence="1">
        <dbReference type="Rhea" id="RHEA:75388"/>
    </physiologicalReaction>
</comment>